<dbReference type="Proteomes" id="UP000000361">
    <property type="component" value="Chromosome 2"/>
</dbReference>
<dbReference type="STRING" id="318586.Pden_3596"/>
<keyword evidence="1" id="KW-0175">Coiled coil</keyword>
<reference evidence="5" key="1">
    <citation type="submission" date="2006-12" db="EMBL/GenBank/DDBJ databases">
        <title>Complete sequence of chromosome 2 of Paracoccus denitrificans PD1222.</title>
        <authorList>
            <person name="Copeland A."/>
            <person name="Lucas S."/>
            <person name="Lapidus A."/>
            <person name="Barry K."/>
            <person name="Detter J.C."/>
            <person name="Glavina del Rio T."/>
            <person name="Hammon N."/>
            <person name="Israni S."/>
            <person name="Dalin E."/>
            <person name="Tice H."/>
            <person name="Pitluck S."/>
            <person name="Munk A.C."/>
            <person name="Brettin T."/>
            <person name="Bruce D."/>
            <person name="Han C."/>
            <person name="Tapia R."/>
            <person name="Gilna P."/>
            <person name="Schmutz J."/>
            <person name="Larimer F."/>
            <person name="Land M."/>
            <person name="Hauser L."/>
            <person name="Kyrpides N."/>
            <person name="Lykidis A."/>
            <person name="Spiro S."/>
            <person name="Richardson D.J."/>
            <person name="Moir J.W.B."/>
            <person name="Ferguson S.J."/>
            <person name="van Spanning R.J.M."/>
            <person name="Richardson P."/>
        </authorList>
    </citation>
    <scope>NUCLEOTIDE SEQUENCE [LARGE SCALE GENOMIC DNA]</scope>
    <source>
        <strain evidence="5">Pd 1222</strain>
    </source>
</reference>
<evidence type="ECO:0000313" key="4">
    <source>
        <dbReference type="EMBL" id="ABL71663.1"/>
    </source>
</evidence>
<dbReference type="NCBIfam" id="TIGR02675">
    <property type="entry name" value="tape_meas_nterm"/>
    <property type="match status" value="1"/>
</dbReference>
<gene>
    <name evidence="4" type="ordered locus">Pden_3596</name>
</gene>
<keyword evidence="5" id="KW-1185">Reference proteome</keyword>
<protein>
    <submittedName>
        <fullName evidence="4">Phage tape measure protein</fullName>
    </submittedName>
</protein>
<sequence>MRLADAATQMQNSLRVAGLEGAELSRVYDQLFRSAQRNSAPINSLVDLYSKLALTQKELGVTGDDLIRFTDGIAVALKVAGTDAVSASGSLLQLSQALGGGVVRAEEFNSILEGTPTIAQAVARGLKEANGSVAELRKLVVDGQVSSTAFFRAFEAGSGELRRQAETSQTTVGQAFTRLGNSLVTVVGEFDKATGASAALAEGISSLGSGLDRFDAEGFISQLQDIADAIRDADEAGRDWLNSIGNSDLFKSDTDAEEWFNRVTNPDVGKAQDKIDLLEREIETLQAAIENNTQMGFDNSEALSRLAEVRSELAAVRAEAAALPSYFPGANMMSTGTFIGLDGYTPPPSAPSVEPVSIADHPAAPGKGGSKGRKKGGSGGRSRKEQLDDYAKEVKAIRERTAALEVEAASLLLVAESGEDYGDALEYARKRAELLHAAQKAGKQITPELSAEIDQLAQSYVTAGLNAEQAAEKLDQIKGATERGKNALEDMFGSIIDGSASAKDAVASLLAEIAKAQIMKGILGLPGMGSLSSTIGGLLSFDGGGFTGHGSRSGGIDGRGGFPAILHPNETVIDHTRGQGGSSPKITINNNAPGAVVSADYATKDEVILTVSQAIASNNRRQSDQQYLRGSR</sequence>
<dbReference type="HOGENOM" id="CLU_432664_0_0_5"/>
<name>A1B819_PARDP</name>
<evidence type="ECO:0000259" key="3">
    <source>
        <dbReference type="Pfam" id="PF20155"/>
    </source>
</evidence>
<dbReference type="Pfam" id="PF20155">
    <property type="entry name" value="TMP_3"/>
    <property type="match status" value="1"/>
</dbReference>
<evidence type="ECO:0000256" key="1">
    <source>
        <dbReference type="SAM" id="Coils"/>
    </source>
</evidence>
<feature type="coiled-coil region" evidence="1">
    <location>
        <begin position="268"/>
        <end position="319"/>
    </location>
</feature>
<dbReference type="KEGG" id="pde:Pden_3596"/>
<evidence type="ECO:0000313" key="5">
    <source>
        <dbReference type="Proteomes" id="UP000000361"/>
    </source>
</evidence>
<accession>A1B819</accession>
<organism evidence="4 5">
    <name type="scientific">Paracoccus denitrificans (strain Pd 1222)</name>
    <dbReference type="NCBI Taxonomy" id="318586"/>
    <lineage>
        <taxon>Bacteria</taxon>
        <taxon>Pseudomonadati</taxon>
        <taxon>Pseudomonadota</taxon>
        <taxon>Alphaproteobacteria</taxon>
        <taxon>Rhodobacterales</taxon>
        <taxon>Paracoccaceae</taxon>
        <taxon>Paracoccus</taxon>
    </lineage>
</organism>
<proteinExistence type="predicted"/>
<evidence type="ECO:0000256" key="2">
    <source>
        <dbReference type="SAM" id="MobiDB-lite"/>
    </source>
</evidence>
<feature type="region of interest" description="Disordered" evidence="2">
    <location>
        <begin position="349"/>
        <end position="388"/>
    </location>
</feature>
<feature type="domain" description="Tape measure protein N-terminal" evidence="3">
    <location>
        <begin position="2"/>
        <end position="192"/>
    </location>
</feature>
<dbReference type="EMBL" id="CP000490">
    <property type="protein sequence ID" value="ABL71663.1"/>
    <property type="molecule type" value="Genomic_DNA"/>
</dbReference>
<dbReference type="eggNOG" id="COG5281">
    <property type="taxonomic scope" value="Bacteria"/>
</dbReference>
<dbReference type="EnsemblBacteria" id="ABL71663">
    <property type="protein sequence ID" value="ABL71663"/>
    <property type="gene ID" value="Pden_3596"/>
</dbReference>
<dbReference type="InterPro" id="IPR013491">
    <property type="entry name" value="Tape_meas_N"/>
</dbReference>
<dbReference type="AlphaFoldDB" id="A1B819"/>